<evidence type="ECO:0000259" key="5">
    <source>
        <dbReference type="PROSITE" id="PS51635"/>
    </source>
</evidence>
<feature type="short sequence motif" description="GXSXG" evidence="4">
    <location>
        <begin position="42"/>
        <end position="46"/>
    </location>
</feature>
<dbReference type="InterPro" id="IPR002641">
    <property type="entry name" value="PNPLA_dom"/>
</dbReference>
<feature type="domain" description="PNPLA" evidence="5">
    <location>
        <begin position="7"/>
        <end position="221"/>
    </location>
</feature>
<dbReference type="EMBL" id="FMZF01000009">
    <property type="protein sequence ID" value="SDD56829.1"/>
    <property type="molecule type" value="Genomic_DNA"/>
</dbReference>
<comment type="caution">
    <text evidence="4">Lacks conserved residue(s) required for the propagation of feature annotation.</text>
</comment>
<evidence type="ECO:0000256" key="1">
    <source>
        <dbReference type="ARBA" id="ARBA00022801"/>
    </source>
</evidence>
<keyword evidence="3 4" id="KW-0443">Lipid metabolism</keyword>
<dbReference type="PANTHER" id="PTHR14226:SF29">
    <property type="entry name" value="NEUROPATHY TARGET ESTERASE SWS"/>
    <property type="match status" value="1"/>
</dbReference>
<proteinExistence type="predicted"/>
<dbReference type="GO" id="GO:0016787">
    <property type="term" value="F:hydrolase activity"/>
    <property type="evidence" value="ECO:0007669"/>
    <property type="project" value="UniProtKB-UniRule"/>
</dbReference>
<protein>
    <submittedName>
        <fullName evidence="6">NTE family protein</fullName>
    </submittedName>
</protein>
<dbReference type="PANTHER" id="PTHR14226">
    <property type="entry name" value="NEUROPATHY TARGET ESTERASE/SWISS CHEESE D.MELANOGASTER"/>
    <property type="match status" value="1"/>
</dbReference>
<gene>
    <name evidence="6" type="ORF">SAMN05660690_4582</name>
</gene>
<dbReference type="OrthoDB" id="4080114at2"/>
<name>A0A1G6VTF1_9ACTN</name>
<accession>A0A1G6VTF1</accession>
<feature type="active site" description="Proton acceptor" evidence="4">
    <location>
        <position position="208"/>
    </location>
</feature>
<keyword evidence="7" id="KW-1185">Reference proteome</keyword>
<reference evidence="7" key="1">
    <citation type="submission" date="2016-10" db="EMBL/GenBank/DDBJ databases">
        <authorList>
            <person name="Varghese N."/>
            <person name="Submissions S."/>
        </authorList>
    </citation>
    <scope>NUCLEOTIDE SEQUENCE [LARGE SCALE GENOMIC DNA]</scope>
    <source>
        <strain evidence="7">DSM 45421</strain>
    </source>
</reference>
<sequence length="326" mass="34631">MVRVGLVLGGGGVVGQAYHSGVLAVLQHDTGWDARTADVVVGTSAGSITGSLLRAGVSPEDLAAWTVKAPLSGEDDVLRTIAATDVPELAPFRPLDLFRRPMRLPGPPLVARALARPWRFRPLAAGMTLLAPGRHDIVSQLAALREVEGPTWPERDLWVTAVRRSDGRRVVFGRPGSPPAPLHLAVAASCAVPGYFTPVAIGRHTYVDGGVHSATNAAVLRGTGVGVVVVVAPMSGSPGWRQDFTAAMRRYSQRQLDREVRALEAAGVRTVVFTPGQAEQEVMGADMMARDRVHEVLQQSFLEAGVHAARPDVARLLRAAADRGEV</sequence>
<dbReference type="GO" id="GO:0016042">
    <property type="term" value="P:lipid catabolic process"/>
    <property type="evidence" value="ECO:0007669"/>
    <property type="project" value="UniProtKB-UniRule"/>
</dbReference>
<dbReference type="RefSeq" id="WP_091369397.1">
    <property type="nucleotide sequence ID" value="NZ_FMZF01000009.1"/>
</dbReference>
<dbReference type="PROSITE" id="PS51635">
    <property type="entry name" value="PNPLA"/>
    <property type="match status" value="1"/>
</dbReference>
<evidence type="ECO:0000313" key="7">
    <source>
        <dbReference type="Proteomes" id="UP000199416"/>
    </source>
</evidence>
<keyword evidence="2 4" id="KW-0442">Lipid degradation</keyword>
<evidence type="ECO:0000256" key="4">
    <source>
        <dbReference type="PROSITE-ProRule" id="PRU01161"/>
    </source>
</evidence>
<keyword evidence="1 4" id="KW-0378">Hydrolase</keyword>
<dbReference type="Pfam" id="PF01734">
    <property type="entry name" value="Patatin"/>
    <property type="match status" value="1"/>
</dbReference>
<dbReference type="STRING" id="1190417.SAMN05660690_4582"/>
<dbReference type="Gene3D" id="3.40.1090.10">
    <property type="entry name" value="Cytosolic phospholipase A2 catalytic domain"/>
    <property type="match status" value="2"/>
</dbReference>
<evidence type="ECO:0000256" key="2">
    <source>
        <dbReference type="ARBA" id="ARBA00022963"/>
    </source>
</evidence>
<dbReference type="Proteomes" id="UP000199416">
    <property type="component" value="Unassembled WGS sequence"/>
</dbReference>
<organism evidence="6 7">
    <name type="scientific">Geodermatophilus telluris</name>
    <dbReference type="NCBI Taxonomy" id="1190417"/>
    <lineage>
        <taxon>Bacteria</taxon>
        <taxon>Bacillati</taxon>
        <taxon>Actinomycetota</taxon>
        <taxon>Actinomycetes</taxon>
        <taxon>Geodermatophilales</taxon>
        <taxon>Geodermatophilaceae</taxon>
        <taxon>Geodermatophilus</taxon>
    </lineage>
</organism>
<feature type="short sequence motif" description="DGA/G" evidence="4">
    <location>
        <begin position="208"/>
        <end position="210"/>
    </location>
</feature>
<evidence type="ECO:0000256" key="3">
    <source>
        <dbReference type="ARBA" id="ARBA00023098"/>
    </source>
</evidence>
<dbReference type="InterPro" id="IPR016035">
    <property type="entry name" value="Acyl_Trfase/lysoPLipase"/>
</dbReference>
<dbReference type="InterPro" id="IPR050301">
    <property type="entry name" value="NTE"/>
</dbReference>
<dbReference type="SUPFAM" id="SSF52151">
    <property type="entry name" value="FabD/lysophospholipase-like"/>
    <property type="match status" value="1"/>
</dbReference>
<dbReference type="AlphaFoldDB" id="A0A1G6VTF1"/>
<evidence type="ECO:0000313" key="6">
    <source>
        <dbReference type="EMBL" id="SDD56829.1"/>
    </source>
</evidence>
<feature type="active site" description="Nucleophile" evidence="4">
    <location>
        <position position="44"/>
    </location>
</feature>